<dbReference type="Gene3D" id="2.60.120.260">
    <property type="entry name" value="Galactose-binding domain-like"/>
    <property type="match status" value="2"/>
</dbReference>
<dbReference type="InterPro" id="IPR035396">
    <property type="entry name" value="Bac_rhamnosid6H"/>
</dbReference>
<evidence type="ECO:0000313" key="8">
    <source>
        <dbReference type="EMBL" id="KAK8897562.1"/>
    </source>
</evidence>
<dbReference type="InterPro" id="IPR012341">
    <property type="entry name" value="6hp_glycosidase-like_sf"/>
</dbReference>
<dbReference type="Pfam" id="PF17390">
    <property type="entry name" value="Bac_rhamnosid_C"/>
    <property type="match status" value="1"/>
</dbReference>
<protein>
    <recommendedName>
        <fullName evidence="2">alpha-L-rhamnosidase</fullName>
        <ecNumber evidence="2">3.2.1.40</ecNumber>
    </recommendedName>
</protein>
<comment type="catalytic activity">
    <reaction evidence="1">
        <text>Hydrolysis of terminal non-reducing alpha-L-rhamnose residues in alpha-L-rhamnosides.</text>
        <dbReference type="EC" id="3.2.1.40"/>
    </reaction>
</comment>
<dbReference type="EMBL" id="JAPFFF010000002">
    <property type="protein sequence ID" value="KAK8897562.1"/>
    <property type="molecule type" value="Genomic_DNA"/>
</dbReference>
<dbReference type="InterPro" id="IPR013737">
    <property type="entry name" value="Bac_rhamnosid_N"/>
</dbReference>
<evidence type="ECO:0000256" key="2">
    <source>
        <dbReference type="ARBA" id="ARBA00012652"/>
    </source>
</evidence>
<evidence type="ECO:0000259" key="4">
    <source>
        <dbReference type="Pfam" id="PF05592"/>
    </source>
</evidence>
<feature type="domain" description="Alpha-L-rhamnosidase concanavalin-like" evidence="4">
    <location>
        <begin position="222"/>
        <end position="307"/>
    </location>
</feature>
<dbReference type="InterPro" id="IPR008928">
    <property type="entry name" value="6-hairpin_glycosidase_sf"/>
</dbReference>
<accession>A0ABR2L2I6</accession>
<dbReference type="SUPFAM" id="SSF48208">
    <property type="entry name" value="Six-hairpin glycosidases"/>
    <property type="match status" value="1"/>
</dbReference>
<evidence type="ECO:0000313" key="9">
    <source>
        <dbReference type="Proteomes" id="UP001470230"/>
    </source>
</evidence>
<dbReference type="InterPro" id="IPR035398">
    <property type="entry name" value="Bac_rhamnosid_C"/>
</dbReference>
<evidence type="ECO:0000256" key="1">
    <source>
        <dbReference type="ARBA" id="ARBA00001445"/>
    </source>
</evidence>
<dbReference type="PANTHER" id="PTHR33307">
    <property type="entry name" value="ALPHA-RHAMNOSIDASE (EUROFUNG)"/>
    <property type="match status" value="1"/>
</dbReference>
<dbReference type="EC" id="3.2.1.40" evidence="2"/>
<dbReference type="PANTHER" id="PTHR33307:SF11">
    <property type="entry name" value="ALPHA-L-RHAMNOSIDASE"/>
    <property type="match status" value="1"/>
</dbReference>
<keyword evidence="9" id="KW-1185">Reference proteome</keyword>
<proteinExistence type="predicted"/>
<dbReference type="Proteomes" id="UP001470230">
    <property type="component" value="Unassembled WGS sequence"/>
</dbReference>
<dbReference type="Gene3D" id="2.60.420.10">
    <property type="entry name" value="Maltose phosphorylase, domain 3"/>
    <property type="match status" value="1"/>
</dbReference>
<dbReference type="InterPro" id="IPR016007">
    <property type="entry name" value="Alpha_rhamnosid"/>
</dbReference>
<evidence type="ECO:0000259" key="7">
    <source>
        <dbReference type="Pfam" id="PF17390"/>
    </source>
</evidence>
<feature type="domain" description="Alpha-L-rhamnosidase six-hairpin glycosidase" evidence="6">
    <location>
        <begin position="326"/>
        <end position="682"/>
    </location>
</feature>
<dbReference type="Gene3D" id="1.50.10.10">
    <property type="match status" value="1"/>
</dbReference>
<feature type="domain" description="Alpha-L-rhamnosidase C-terminal" evidence="7">
    <location>
        <begin position="685"/>
        <end position="742"/>
    </location>
</feature>
<evidence type="ECO:0000256" key="3">
    <source>
        <dbReference type="ARBA" id="ARBA00022801"/>
    </source>
</evidence>
<reference evidence="8 9" key="1">
    <citation type="submission" date="2024-04" db="EMBL/GenBank/DDBJ databases">
        <title>Tritrichomonas musculus Genome.</title>
        <authorList>
            <person name="Alves-Ferreira E."/>
            <person name="Grigg M."/>
            <person name="Lorenzi H."/>
            <person name="Galac M."/>
        </authorList>
    </citation>
    <scope>NUCLEOTIDE SEQUENCE [LARGE SCALE GENOMIC DNA]</scope>
    <source>
        <strain evidence="8 9">EAF2021</strain>
    </source>
</reference>
<feature type="domain" description="Bacterial alpha-L-rhamnosidase N-terminal" evidence="5">
    <location>
        <begin position="26"/>
        <end position="210"/>
    </location>
</feature>
<gene>
    <name evidence="8" type="ORF">M9Y10_015520</name>
</gene>
<dbReference type="Pfam" id="PF05592">
    <property type="entry name" value="Bac_rhamnosid"/>
    <property type="match status" value="1"/>
</dbReference>
<dbReference type="InterPro" id="IPR008902">
    <property type="entry name" value="Rhamnosid_concanavalin"/>
</dbReference>
<sequence>MQDLGRWITNNTQNPFYLKKIINISKEISTSTAYVCGLGQFNFYINGSKVEDHILDPGWTYYDKLIQYVTFDLTNLLKIGTNVISAEVGNGWYIMNKDHYTFKFPDFMPPNPNPYHPFGKCLAFALKIIIQYKDGTTENITADDTFKVRPHMVCASNVYGSEFIDGRLRNDDWKTINFSSDKWSNASIIPKEEEPKGKLINQFQSPVRVIHTYEGKEIHTVNQRKIFDLGQNVSAILELEVKGKPGDKVLIYPAEKLDDKGDVDQVAKNWILIDNVITYVIGKDNEWENCQQTFTYFAGRFLGIETTCSIRNVKAHAITSATKVSGHFKCDNESYNKIYDMIEKTVEANMLSVHTDCPTIERFAWQEPNHLMAPSIMFMKDVKSLWDKFLLDMRVAQHTADDVFFDMQGKQFHPGDGLMPSQAPCYIPNVLPVPGLGSFYDIIPWGSTCILGTYWSYRFYNDRKVIEDNYEAGLKYLKYLKTKINENGFINHGLGDWGNPRNELVRENIETAFLFADAKILSKFASILNKREDEEELISFAQKIKDNYNDKLLVQHENGFLCYKAFDHPKEVFLTQAAQALPLYWGMVPSGKEEDIAKALKFTLERDGSFICGEIGLPYVIQCARLYGMNDLIARFIMKKEHPSYYAFILDGETTLGEYWEKNPRSHCHDMMGHIIEWFYNGIAGINPSEEGFKKITIKPFMPNDMNEFKCNYDSIYGKIEVNAKRVGDNIQLDVNVPKEIEFNIDKSNLNH</sequence>
<dbReference type="Pfam" id="PF08531">
    <property type="entry name" value="Bac_rhamnosid_N"/>
    <property type="match status" value="1"/>
</dbReference>
<evidence type="ECO:0000259" key="5">
    <source>
        <dbReference type="Pfam" id="PF08531"/>
    </source>
</evidence>
<dbReference type="Pfam" id="PF17389">
    <property type="entry name" value="Bac_rhamnosid6H"/>
    <property type="match status" value="1"/>
</dbReference>
<name>A0ABR2L2I6_9EUKA</name>
<keyword evidence="3" id="KW-0378">Hydrolase</keyword>
<organism evidence="8 9">
    <name type="scientific">Tritrichomonas musculus</name>
    <dbReference type="NCBI Taxonomy" id="1915356"/>
    <lineage>
        <taxon>Eukaryota</taxon>
        <taxon>Metamonada</taxon>
        <taxon>Parabasalia</taxon>
        <taxon>Tritrichomonadida</taxon>
        <taxon>Tritrichomonadidae</taxon>
        <taxon>Tritrichomonas</taxon>
    </lineage>
</organism>
<comment type="caution">
    <text evidence="8">The sequence shown here is derived from an EMBL/GenBank/DDBJ whole genome shotgun (WGS) entry which is preliminary data.</text>
</comment>
<evidence type="ECO:0000259" key="6">
    <source>
        <dbReference type="Pfam" id="PF17389"/>
    </source>
</evidence>